<evidence type="ECO:0000313" key="17">
    <source>
        <dbReference type="EMBL" id="MBO8459108.1"/>
    </source>
</evidence>
<evidence type="ECO:0000256" key="12">
    <source>
        <dbReference type="ARBA" id="ARBA00023012"/>
    </source>
</evidence>
<evidence type="ECO:0000256" key="11">
    <source>
        <dbReference type="ARBA" id="ARBA00022989"/>
    </source>
</evidence>
<dbReference type="InterPro" id="IPR004358">
    <property type="entry name" value="Sig_transdc_His_kin-like_C"/>
</dbReference>
<organism evidence="17 18">
    <name type="scientific">Candidatus Gallipaludibacter merdavium</name>
    <dbReference type="NCBI Taxonomy" id="2840839"/>
    <lineage>
        <taxon>Bacteria</taxon>
        <taxon>Pseudomonadati</taxon>
        <taxon>Bacteroidota</taxon>
        <taxon>Bacteroidia</taxon>
        <taxon>Bacteroidales</taxon>
        <taxon>Candidatus Gallipaludibacter</taxon>
    </lineage>
</organism>
<dbReference type="PANTHER" id="PTHR45528:SF1">
    <property type="entry name" value="SENSOR HISTIDINE KINASE CPXA"/>
    <property type="match status" value="1"/>
</dbReference>
<dbReference type="SMART" id="SM00388">
    <property type="entry name" value="HisKA"/>
    <property type="match status" value="1"/>
</dbReference>
<dbReference type="InterPro" id="IPR050398">
    <property type="entry name" value="HssS/ArlS-like"/>
</dbReference>
<dbReference type="InterPro" id="IPR036097">
    <property type="entry name" value="HisK_dim/P_sf"/>
</dbReference>
<dbReference type="Gene3D" id="1.10.287.130">
    <property type="match status" value="1"/>
</dbReference>
<evidence type="ECO:0000256" key="13">
    <source>
        <dbReference type="ARBA" id="ARBA00023136"/>
    </source>
</evidence>
<comment type="catalytic activity">
    <reaction evidence="1">
        <text>ATP + protein L-histidine = ADP + protein N-phospho-L-histidine.</text>
        <dbReference type="EC" id="2.7.13.3"/>
    </reaction>
</comment>
<evidence type="ECO:0000256" key="9">
    <source>
        <dbReference type="ARBA" id="ARBA00022777"/>
    </source>
</evidence>
<evidence type="ECO:0000256" key="14">
    <source>
        <dbReference type="SAM" id="Phobius"/>
    </source>
</evidence>
<keyword evidence="6" id="KW-0808">Transferase</keyword>
<proteinExistence type="predicted"/>
<dbReference type="PANTHER" id="PTHR45528">
    <property type="entry name" value="SENSOR HISTIDINE KINASE CPXA"/>
    <property type="match status" value="1"/>
</dbReference>
<name>A0A9D9N3R9_9BACT</name>
<dbReference type="EMBL" id="JADIMG010000019">
    <property type="protein sequence ID" value="MBO8459108.1"/>
    <property type="molecule type" value="Genomic_DNA"/>
</dbReference>
<dbReference type="AlphaFoldDB" id="A0A9D9N3R9"/>
<keyword evidence="10" id="KW-0067">ATP-binding</keyword>
<keyword evidence="8" id="KW-0547">Nucleotide-binding</keyword>
<dbReference type="SUPFAM" id="SSF47384">
    <property type="entry name" value="Homodimeric domain of signal transducing histidine kinase"/>
    <property type="match status" value="1"/>
</dbReference>
<evidence type="ECO:0000259" key="16">
    <source>
        <dbReference type="PROSITE" id="PS50885"/>
    </source>
</evidence>
<reference evidence="17" key="1">
    <citation type="submission" date="2020-10" db="EMBL/GenBank/DDBJ databases">
        <authorList>
            <person name="Gilroy R."/>
        </authorList>
    </citation>
    <scope>NUCLEOTIDE SEQUENCE</scope>
    <source>
        <strain evidence="17">G3-3990</strain>
    </source>
</reference>
<dbReference type="InterPro" id="IPR003661">
    <property type="entry name" value="HisK_dim/P_dom"/>
</dbReference>
<protein>
    <recommendedName>
        <fullName evidence="3">histidine kinase</fullName>
        <ecNumber evidence="3">2.7.13.3</ecNumber>
    </recommendedName>
</protein>
<dbReference type="Gene3D" id="3.30.565.10">
    <property type="entry name" value="Histidine kinase-like ATPase, C-terminal domain"/>
    <property type="match status" value="1"/>
</dbReference>
<evidence type="ECO:0000256" key="2">
    <source>
        <dbReference type="ARBA" id="ARBA00004651"/>
    </source>
</evidence>
<dbReference type="PROSITE" id="PS50885">
    <property type="entry name" value="HAMP"/>
    <property type="match status" value="1"/>
</dbReference>
<feature type="domain" description="Histidine kinase" evidence="15">
    <location>
        <begin position="478"/>
        <end position="690"/>
    </location>
</feature>
<evidence type="ECO:0000256" key="8">
    <source>
        <dbReference type="ARBA" id="ARBA00022741"/>
    </source>
</evidence>
<evidence type="ECO:0000313" key="18">
    <source>
        <dbReference type="Proteomes" id="UP000823641"/>
    </source>
</evidence>
<keyword evidence="11 14" id="KW-1133">Transmembrane helix</keyword>
<evidence type="ECO:0000256" key="1">
    <source>
        <dbReference type="ARBA" id="ARBA00000085"/>
    </source>
</evidence>
<evidence type="ECO:0000256" key="3">
    <source>
        <dbReference type="ARBA" id="ARBA00012438"/>
    </source>
</evidence>
<dbReference type="GO" id="GO:0005524">
    <property type="term" value="F:ATP binding"/>
    <property type="evidence" value="ECO:0007669"/>
    <property type="project" value="UniProtKB-KW"/>
</dbReference>
<dbReference type="Proteomes" id="UP000823641">
    <property type="component" value="Unassembled WGS sequence"/>
</dbReference>
<keyword evidence="9 17" id="KW-0418">Kinase</keyword>
<feature type="transmembrane region" description="Helical" evidence="14">
    <location>
        <begin position="218"/>
        <end position="243"/>
    </location>
</feature>
<dbReference type="PROSITE" id="PS50109">
    <property type="entry name" value="HIS_KIN"/>
    <property type="match status" value="1"/>
</dbReference>
<dbReference type="EC" id="2.7.13.3" evidence="3"/>
<keyword evidence="4" id="KW-1003">Cell membrane</keyword>
<dbReference type="Pfam" id="PF02518">
    <property type="entry name" value="HATPase_c"/>
    <property type="match status" value="1"/>
</dbReference>
<feature type="domain" description="HAMP" evidence="16">
    <location>
        <begin position="409"/>
        <end position="461"/>
    </location>
</feature>
<evidence type="ECO:0000256" key="10">
    <source>
        <dbReference type="ARBA" id="ARBA00022840"/>
    </source>
</evidence>
<dbReference type="SMART" id="SM00387">
    <property type="entry name" value="HATPase_c"/>
    <property type="match status" value="1"/>
</dbReference>
<dbReference type="InterPro" id="IPR005467">
    <property type="entry name" value="His_kinase_dom"/>
</dbReference>
<comment type="subcellular location">
    <subcellularLocation>
        <location evidence="2">Cell membrane</location>
        <topology evidence="2">Multi-pass membrane protein</topology>
    </subcellularLocation>
</comment>
<keyword evidence="7 14" id="KW-0812">Transmembrane</keyword>
<evidence type="ECO:0000256" key="7">
    <source>
        <dbReference type="ARBA" id="ARBA00022692"/>
    </source>
</evidence>
<dbReference type="SUPFAM" id="SSF55874">
    <property type="entry name" value="ATPase domain of HSP90 chaperone/DNA topoisomerase II/histidine kinase"/>
    <property type="match status" value="1"/>
</dbReference>
<dbReference type="CDD" id="cd00075">
    <property type="entry name" value="HATPase"/>
    <property type="match status" value="1"/>
</dbReference>
<dbReference type="InterPro" id="IPR036890">
    <property type="entry name" value="HATPase_C_sf"/>
</dbReference>
<dbReference type="SMART" id="SM00304">
    <property type="entry name" value="HAMP"/>
    <property type="match status" value="1"/>
</dbReference>
<reference evidence="17" key="2">
    <citation type="journal article" date="2021" name="PeerJ">
        <title>Extensive microbial diversity within the chicken gut microbiome revealed by metagenomics and culture.</title>
        <authorList>
            <person name="Gilroy R."/>
            <person name="Ravi A."/>
            <person name="Getino M."/>
            <person name="Pursley I."/>
            <person name="Horton D.L."/>
            <person name="Alikhan N.F."/>
            <person name="Baker D."/>
            <person name="Gharbi K."/>
            <person name="Hall N."/>
            <person name="Watson M."/>
            <person name="Adriaenssens E.M."/>
            <person name="Foster-Nyarko E."/>
            <person name="Jarju S."/>
            <person name="Secka A."/>
            <person name="Antonio M."/>
            <person name="Oren A."/>
            <person name="Chaudhuri R.R."/>
            <person name="La Ragione R."/>
            <person name="Hildebrand F."/>
            <person name="Pallen M.J."/>
        </authorList>
    </citation>
    <scope>NUCLEOTIDE SEQUENCE</scope>
    <source>
        <strain evidence="17">G3-3990</strain>
    </source>
</reference>
<dbReference type="InterPro" id="IPR003660">
    <property type="entry name" value="HAMP_dom"/>
</dbReference>
<evidence type="ECO:0000256" key="6">
    <source>
        <dbReference type="ARBA" id="ARBA00022679"/>
    </source>
</evidence>
<feature type="transmembrane region" description="Helical" evidence="14">
    <location>
        <begin position="385"/>
        <end position="407"/>
    </location>
</feature>
<feature type="transmembrane region" description="Helical" evidence="14">
    <location>
        <begin position="185"/>
        <end position="206"/>
    </location>
</feature>
<dbReference type="Gene3D" id="6.10.340.10">
    <property type="match status" value="1"/>
</dbReference>
<comment type="caution">
    <text evidence="17">The sequence shown here is derived from an EMBL/GenBank/DDBJ whole genome shotgun (WGS) entry which is preliminary data.</text>
</comment>
<keyword evidence="13 14" id="KW-0472">Membrane</keyword>
<evidence type="ECO:0000256" key="5">
    <source>
        <dbReference type="ARBA" id="ARBA00022553"/>
    </source>
</evidence>
<accession>A0A9D9N3R9</accession>
<dbReference type="GO" id="GO:0005886">
    <property type="term" value="C:plasma membrane"/>
    <property type="evidence" value="ECO:0007669"/>
    <property type="project" value="UniProtKB-SubCell"/>
</dbReference>
<dbReference type="CDD" id="cd00082">
    <property type="entry name" value="HisKA"/>
    <property type="match status" value="1"/>
</dbReference>
<dbReference type="InterPro" id="IPR003594">
    <property type="entry name" value="HATPase_dom"/>
</dbReference>
<gene>
    <name evidence="17" type="ORF">IAA73_02075</name>
</gene>
<dbReference type="Pfam" id="PF00512">
    <property type="entry name" value="HisKA"/>
    <property type="match status" value="1"/>
</dbReference>
<sequence>MSYLLLHGQTNRLTEYTFADKDILYIVFYKGNLIYWSDNWLVVNKINYGPYNEWHYCHFGNAHCVVRSVDVGKGYVISSIIAVKYDFRIENQYLVNNFADFLDASNNLDICFDNKKSIGKIHGPDGKYLFSLCKQSENDAHDKSDAGNAIDRQLLRTFSYTPLFNTDTASNEQEKRYMSQNRIRVYALMFGLMFMIYIIWMAYIIYRAKGFKNLRIGYKFQSLFSLIVLIGFFIVLLVSIDFIRKNYELRQKTILQQKTQYIQKALQDTYFWSRDLNRYNTASLNIYLKDLSYTYKTDIHVYDLTGRLVGSSQPIIFEMGLLSLRMSPKPFFAENTNITQYEHIGTLEYLSAYTDFVNGDYTPIGYIAVPFFVSSDIINAEIDNLLGILLPIYLSIMLLSIILTSFISKQISAPIITMGEKLRKLQIDQHNEKISYKPHDEIGLLVAQYNQMVDELERSAAMLARSERENAWKTMAQQVAHEIKNPLTPMKLTIQQLQRMKNINPELFEKTFTRSTELLIEQIDNLTLIANEFSYFAKMPEMRVEEVDMAEKLYTSIGLYKSEVGDQVQIVYKGLQSGVWAMSDSKQIMQVFSNLLKNAIQALHNKHDGMIEVSLEELPETVMIKISDNGPGIPENIRDKVFNPNFTTKSTGMGMGLAITKKIVEESGGTIRFETSSQGTTFFVEFIGCPAPDNKEA</sequence>
<keyword evidence="5" id="KW-0597">Phosphoprotein</keyword>
<evidence type="ECO:0000259" key="15">
    <source>
        <dbReference type="PROSITE" id="PS50109"/>
    </source>
</evidence>
<keyword evidence="12" id="KW-0902">Two-component regulatory system</keyword>
<evidence type="ECO:0000256" key="4">
    <source>
        <dbReference type="ARBA" id="ARBA00022475"/>
    </source>
</evidence>
<dbReference type="GO" id="GO:0000155">
    <property type="term" value="F:phosphorelay sensor kinase activity"/>
    <property type="evidence" value="ECO:0007669"/>
    <property type="project" value="InterPro"/>
</dbReference>
<dbReference type="PRINTS" id="PR00344">
    <property type="entry name" value="BCTRLSENSOR"/>
</dbReference>